<protein>
    <submittedName>
        <fullName evidence="1">Uncharacterized protein</fullName>
    </submittedName>
</protein>
<comment type="caution">
    <text evidence="1">The sequence shown here is derived from an EMBL/GenBank/DDBJ whole genome shotgun (WGS) entry which is preliminary data.</text>
</comment>
<evidence type="ECO:0000313" key="2">
    <source>
        <dbReference type="Proteomes" id="UP001185092"/>
    </source>
</evidence>
<keyword evidence="2" id="KW-1185">Reference proteome</keyword>
<reference evidence="1" key="1">
    <citation type="submission" date="2023-07" db="EMBL/GenBank/DDBJ databases">
        <title>Genomic Encyclopedia of Type Strains, Phase IV (KMG-IV): sequencing the most valuable type-strain genomes for metagenomic binning, comparative biology and taxonomic classification.</title>
        <authorList>
            <person name="Goeker M."/>
        </authorList>
    </citation>
    <scope>NUCLEOTIDE SEQUENCE</scope>
    <source>
        <strain evidence="1">DSM 26174</strain>
    </source>
</reference>
<name>A0AAE4BSD2_9BACT</name>
<organism evidence="1 2">
    <name type="scientific">Aureibacter tunicatorum</name>
    <dbReference type="NCBI Taxonomy" id="866807"/>
    <lineage>
        <taxon>Bacteria</taxon>
        <taxon>Pseudomonadati</taxon>
        <taxon>Bacteroidota</taxon>
        <taxon>Cytophagia</taxon>
        <taxon>Cytophagales</taxon>
        <taxon>Persicobacteraceae</taxon>
        <taxon>Aureibacter</taxon>
    </lineage>
</organism>
<dbReference type="AlphaFoldDB" id="A0AAE4BSD2"/>
<gene>
    <name evidence="1" type="ORF">HNQ88_001233</name>
</gene>
<dbReference type="RefSeq" id="WP_309937732.1">
    <property type="nucleotide sequence ID" value="NZ_AP025305.1"/>
</dbReference>
<sequence length="426" mass="48752">MYEFRGSSNKSKTTFPSNLNSGKVIQRDIGFEVEVKNWRTWKPATPQVYPETILKKFKTLRIPHAAKEVILKGEGFELTADRPTNESVPEFVTTPEPETPEGLTKTLETFKRIEKIVDILHQKAVKQSDMLVTMCPIESLGQNTNPMTLFDASEKPDFHPQANVGLKLSKIPEIFLRSGDNPPSCPSRERLTRIRSVDTKQAREEMMSMKSAQSRASEALRLFFNNHRSSMPFSQPSPELVGLCALMIHYMECPMINYSAYVKSYFPIMARTDFAGIFELLPHDEQTFFRLDNGKYFLEIFAFGKYGVVQNTPLDMSELFFAKGVRQGQAGASCYALDQLTREQWIRNIPAGVDMLTRRHYPGPDEQKNELDTIGSWANCYDKVGKQKQLAPIFELRRLQYTDNTEELSKVARDVFLIIMSLNRDQ</sequence>
<accession>A0AAE4BSD2</accession>
<proteinExistence type="predicted"/>
<dbReference type="EMBL" id="JAVDQD010000001">
    <property type="protein sequence ID" value="MDR6238257.1"/>
    <property type="molecule type" value="Genomic_DNA"/>
</dbReference>
<evidence type="ECO:0000313" key="1">
    <source>
        <dbReference type="EMBL" id="MDR6238257.1"/>
    </source>
</evidence>
<dbReference type="Proteomes" id="UP001185092">
    <property type="component" value="Unassembled WGS sequence"/>
</dbReference>